<gene>
    <name evidence="4" type="ORF">BDV25DRAFT_129467</name>
</gene>
<organism evidence="4 5">
    <name type="scientific">Aspergillus avenaceus</name>
    <dbReference type="NCBI Taxonomy" id="36643"/>
    <lineage>
        <taxon>Eukaryota</taxon>
        <taxon>Fungi</taxon>
        <taxon>Dikarya</taxon>
        <taxon>Ascomycota</taxon>
        <taxon>Pezizomycotina</taxon>
        <taxon>Eurotiomycetes</taxon>
        <taxon>Eurotiomycetidae</taxon>
        <taxon>Eurotiales</taxon>
        <taxon>Aspergillaceae</taxon>
        <taxon>Aspergillus</taxon>
        <taxon>Aspergillus subgen. Circumdati</taxon>
    </lineage>
</organism>
<name>A0A5N6TVZ6_ASPAV</name>
<protein>
    <submittedName>
        <fullName evidence="4">Glycosyl transferase</fullName>
    </submittedName>
</protein>
<accession>A0A5N6TVZ6</accession>
<evidence type="ECO:0000259" key="3">
    <source>
        <dbReference type="Pfam" id="PF00591"/>
    </source>
</evidence>
<dbReference type="Pfam" id="PF00591">
    <property type="entry name" value="Glycos_transf_3"/>
    <property type="match status" value="1"/>
</dbReference>
<dbReference type="OrthoDB" id="427800at2759"/>
<evidence type="ECO:0000313" key="4">
    <source>
        <dbReference type="EMBL" id="KAE8150556.1"/>
    </source>
</evidence>
<keyword evidence="2 4" id="KW-0808">Transferase</keyword>
<dbReference type="PANTHER" id="PTHR43285">
    <property type="entry name" value="ANTHRANILATE PHOSPHORIBOSYLTRANSFERASE"/>
    <property type="match status" value="1"/>
</dbReference>
<evidence type="ECO:0000313" key="5">
    <source>
        <dbReference type="Proteomes" id="UP000325780"/>
    </source>
</evidence>
<dbReference type="GO" id="GO:0000162">
    <property type="term" value="P:L-tryptophan biosynthetic process"/>
    <property type="evidence" value="ECO:0007669"/>
    <property type="project" value="InterPro"/>
</dbReference>
<keyword evidence="1" id="KW-0328">Glycosyltransferase</keyword>
<dbReference type="InterPro" id="IPR035902">
    <property type="entry name" value="Nuc_phospho_transferase"/>
</dbReference>
<dbReference type="Gene3D" id="3.40.1030.10">
    <property type="entry name" value="Nucleoside phosphorylase/phosphoribosyltransferase catalytic domain"/>
    <property type="match status" value="1"/>
</dbReference>
<dbReference type="EMBL" id="ML742091">
    <property type="protein sequence ID" value="KAE8150556.1"/>
    <property type="molecule type" value="Genomic_DNA"/>
</dbReference>
<dbReference type="GO" id="GO:0005829">
    <property type="term" value="C:cytosol"/>
    <property type="evidence" value="ECO:0007669"/>
    <property type="project" value="TreeGrafter"/>
</dbReference>
<dbReference type="PANTHER" id="PTHR43285:SF2">
    <property type="entry name" value="ANTHRANILATE PHOSPHORIBOSYLTRANSFERASE"/>
    <property type="match status" value="1"/>
</dbReference>
<keyword evidence="5" id="KW-1185">Reference proteome</keyword>
<dbReference type="AlphaFoldDB" id="A0A5N6TVZ6"/>
<dbReference type="SUPFAM" id="SSF52418">
    <property type="entry name" value="Nucleoside phosphorylase/phosphoribosyltransferase catalytic domain"/>
    <property type="match status" value="1"/>
</dbReference>
<proteinExistence type="predicted"/>
<evidence type="ECO:0000256" key="1">
    <source>
        <dbReference type="ARBA" id="ARBA00022676"/>
    </source>
</evidence>
<dbReference type="InterPro" id="IPR005940">
    <property type="entry name" value="Anthranilate_Pribosyl_Tfrase"/>
</dbReference>
<evidence type="ECO:0000256" key="2">
    <source>
        <dbReference type="ARBA" id="ARBA00022679"/>
    </source>
</evidence>
<feature type="domain" description="Glycosyl transferase family 3" evidence="3">
    <location>
        <begin position="110"/>
        <end position="389"/>
    </location>
</feature>
<dbReference type="InterPro" id="IPR000312">
    <property type="entry name" value="Glycosyl_Trfase_fam3"/>
</dbReference>
<dbReference type="GO" id="GO:0004048">
    <property type="term" value="F:anthranilate phosphoribosyltransferase activity"/>
    <property type="evidence" value="ECO:0007669"/>
    <property type="project" value="InterPro"/>
</dbReference>
<sequence>MQAAQGGDSRYETITPLLNKLARFDEATHQVDPDEIAQGLSLLLNDKLTETQSSALLSLLHHKKKDRDVSVIAAAIRRIVQPKIDAARIQNIISTRGKPEGDYLGGLCELTGTGGNATPTLAALTTTASLIASSSLLVSQHGYMGANSPTADLGNDAILSNIQPTPPALSSTPENIDKVLKESNYIFLPEPSFYPTMKHANSIRQGLGIRTIFDLVSTLLHPLRGHLEARVIGVSNPDLGPAFAQALKDTAVKKALVVSGQGLIDRISPQGSTSCWMLSGGEGTVQHFNLQPSDFGLPEQPFGAVKARSSAAEEAGTLVDILQGKLEDDDPVLQIVLMHAAALLVISGICEVDSGEIGQEHVIEERGPGGQRWKEGIRRAKYSIASGGASTALKTYIRAPQDSL</sequence>
<dbReference type="Proteomes" id="UP000325780">
    <property type="component" value="Unassembled WGS sequence"/>
</dbReference>
<reference evidence="4 5" key="1">
    <citation type="submission" date="2019-04" db="EMBL/GenBank/DDBJ databases">
        <title>Friends and foes A comparative genomics study of 23 Aspergillus species from section Flavi.</title>
        <authorList>
            <consortium name="DOE Joint Genome Institute"/>
            <person name="Kjaerbolling I."/>
            <person name="Vesth T."/>
            <person name="Frisvad J.C."/>
            <person name="Nybo J.L."/>
            <person name="Theobald S."/>
            <person name="Kildgaard S."/>
            <person name="Isbrandt T."/>
            <person name="Kuo A."/>
            <person name="Sato A."/>
            <person name="Lyhne E.K."/>
            <person name="Kogle M.E."/>
            <person name="Wiebenga A."/>
            <person name="Kun R.S."/>
            <person name="Lubbers R.J."/>
            <person name="Makela M.R."/>
            <person name="Barry K."/>
            <person name="Chovatia M."/>
            <person name="Clum A."/>
            <person name="Daum C."/>
            <person name="Haridas S."/>
            <person name="He G."/>
            <person name="LaButti K."/>
            <person name="Lipzen A."/>
            <person name="Mondo S."/>
            <person name="Riley R."/>
            <person name="Salamov A."/>
            <person name="Simmons B.A."/>
            <person name="Magnuson J.K."/>
            <person name="Henrissat B."/>
            <person name="Mortensen U.H."/>
            <person name="Larsen T.O."/>
            <person name="Devries R.P."/>
            <person name="Grigoriev I.V."/>
            <person name="Machida M."/>
            <person name="Baker S.E."/>
            <person name="Andersen M.R."/>
        </authorList>
    </citation>
    <scope>NUCLEOTIDE SEQUENCE [LARGE SCALE GENOMIC DNA]</scope>
    <source>
        <strain evidence="4 5">IBT 18842</strain>
    </source>
</reference>